<feature type="domain" description="Ribosomal RNA adenine methylase transferase N-terminal" evidence="10">
    <location>
        <begin position="180"/>
        <end position="457"/>
    </location>
</feature>
<evidence type="ECO:0000256" key="6">
    <source>
        <dbReference type="PROSITE-ProRule" id="PRU01026"/>
    </source>
</evidence>
<dbReference type="GO" id="GO:0003723">
    <property type="term" value="F:RNA binding"/>
    <property type="evidence" value="ECO:0007669"/>
    <property type="project" value="UniProtKB-UniRule"/>
</dbReference>
<dbReference type="InterPro" id="IPR001737">
    <property type="entry name" value="KsgA/Erm"/>
</dbReference>
<dbReference type="AlphaFoldDB" id="A0A1C3L3K3"/>
<evidence type="ECO:0000256" key="7">
    <source>
        <dbReference type="RuleBase" id="RU362106"/>
    </source>
</evidence>
<dbReference type="Pfam" id="PF00398">
    <property type="entry name" value="RrnaAD"/>
    <property type="match status" value="1"/>
</dbReference>
<feature type="region of interest" description="Disordered" evidence="8">
    <location>
        <begin position="88"/>
        <end position="125"/>
    </location>
</feature>
<dbReference type="GO" id="GO:0000179">
    <property type="term" value="F:rRNA (adenine-N6,N6-)-dimethyltransferase activity"/>
    <property type="evidence" value="ECO:0007669"/>
    <property type="project" value="UniProtKB-UniRule"/>
</dbReference>
<dbReference type="InterPro" id="IPR023165">
    <property type="entry name" value="rRNA_Ade_diMease-like_C"/>
</dbReference>
<dbReference type="PROSITE" id="PS01131">
    <property type="entry name" value="RRNA_A_DIMETH"/>
    <property type="match status" value="1"/>
</dbReference>
<feature type="chain" id="PRO_5008678320" description="rRNA adenine N(6)-methyltransferase" evidence="9">
    <location>
        <begin position="22"/>
        <end position="546"/>
    </location>
</feature>
<accession>A0A1C3L3K3</accession>
<reference evidence="11 12" key="1">
    <citation type="submission" date="2016-06" db="EMBL/GenBank/DDBJ databases">
        <authorList>
            <consortium name="Pathogen Informatics"/>
        </authorList>
    </citation>
    <scope>NUCLEOTIDE SEQUENCE [LARGE SCALE GENOMIC DNA]</scope>
    <source>
        <strain evidence="11">PmlGA01</strain>
    </source>
</reference>
<keyword evidence="9" id="KW-0732">Signal</keyword>
<feature type="compositionally biased region" description="Basic and acidic residues" evidence="8">
    <location>
        <begin position="278"/>
        <end position="287"/>
    </location>
</feature>
<dbReference type="InterPro" id="IPR020598">
    <property type="entry name" value="rRNA_Ade_methylase_Trfase_N"/>
</dbReference>
<dbReference type="InterPro" id="IPR029063">
    <property type="entry name" value="SAM-dependent_MTases_sf"/>
</dbReference>
<feature type="compositionally biased region" description="Low complexity" evidence="8">
    <location>
        <begin position="256"/>
        <end position="273"/>
    </location>
</feature>
<keyword evidence="4 6" id="KW-0949">S-adenosyl-L-methionine</keyword>
<evidence type="ECO:0000256" key="4">
    <source>
        <dbReference type="ARBA" id="ARBA00022691"/>
    </source>
</evidence>
<dbReference type="NCBIfam" id="TIGR00755">
    <property type="entry name" value="ksgA"/>
    <property type="match status" value="1"/>
</dbReference>
<keyword evidence="3 6" id="KW-0808">Transferase</keyword>
<evidence type="ECO:0000256" key="9">
    <source>
        <dbReference type="SAM" id="SignalP"/>
    </source>
</evidence>
<comment type="similarity">
    <text evidence="6 7">Belongs to the class I-like SAM-binding methyltransferase superfamily. rRNA adenine N(6)-methyltransferase family.</text>
</comment>
<feature type="compositionally biased region" description="Basic residues" evidence="8">
    <location>
        <begin position="204"/>
        <end position="228"/>
    </location>
</feature>
<dbReference type="Proteomes" id="UP000219799">
    <property type="component" value="Chromosome 14"/>
</dbReference>
<dbReference type="Gene3D" id="3.40.50.150">
    <property type="entry name" value="Vaccinia Virus protein VP39"/>
    <property type="match status" value="2"/>
</dbReference>
<dbReference type="PANTHER" id="PTHR11727:SF18">
    <property type="entry name" value="RRNA ADENINE N(6)-METHYLTRANSFERASE"/>
    <property type="match status" value="1"/>
</dbReference>
<dbReference type="VEuPathDB" id="PlasmoDB:PmUG01_14083100"/>
<feature type="compositionally biased region" description="Polar residues" evidence="8">
    <location>
        <begin position="88"/>
        <end position="98"/>
    </location>
</feature>
<evidence type="ECO:0000256" key="8">
    <source>
        <dbReference type="SAM" id="MobiDB-lite"/>
    </source>
</evidence>
<evidence type="ECO:0000256" key="3">
    <source>
        <dbReference type="ARBA" id="ARBA00022679"/>
    </source>
</evidence>
<gene>
    <name evidence="11" type="primary">PmlGA01_140067000</name>
    <name evidence="11" type="ORF">PMLGA01_140067000</name>
</gene>
<feature type="compositionally biased region" description="Basic and acidic residues" evidence="8">
    <location>
        <begin position="229"/>
        <end position="252"/>
    </location>
</feature>
<evidence type="ECO:0000259" key="10">
    <source>
        <dbReference type="SMART" id="SM00650"/>
    </source>
</evidence>
<keyword evidence="1 7" id="KW-0698">rRNA processing</keyword>
<feature type="binding site" evidence="6">
    <location>
        <position position="350"/>
    </location>
    <ligand>
        <name>S-adenosyl-L-methionine</name>
        <dbReference type="ChEBI" id="CHEBI:59789"/>
    </ligand>
</feature>
<proteinExistence type="inferred from homology"/>
<protein>
    <recommendedName>
        <fullName evidence="7">rRNA adenine N(6)-methyltransferase</fullName>
        <ecNumber evidence="7">2.1.1.-</ecNumber>
    </recommendedName>
</protein>
<keyword evidence="2 6" id="KW-0489">Methyltransferase</keyword>
<feature type="binding site" evidence="6">
    <location>
        <position position="372"/>
    </location>
    <ligand>
        <name>S-adenosyl-L-methionine</name>
        <dbReference type="ChEBI" id="CHEBI:59789"/>
    </ligand>
</feature>
<organism evidence="11 12">
    <name type="scientific">Plasmodium malariae</name>
    <dbReference type="NCBI Taxonomy" id="5858"/>
    <lineage>
        <taxon>Eukaryota</taxon>
        <taxon>Sar</taxon>
        <taxon>Alveolata</taxon>
        <taxon>Apicomplexa</taxon>
        <taxon>Aconoidasida</taxon>
        <taxon>Haemosporida</taxon>
        <taxon>Plasmodiidae</taxon>
        <taxon>Plasmodium</taxon>
        <taxon>Plasmodium (Plasmodium)</taxon>
    </lineage>
</organism>
<dbReference type="EMBL" id="LT594502">
    <property type="protein sequence ID" value="SBT81169.1"/>
    <property type="molecule type" value="Genomic_DNA"/>
</dbReference>
<dbReference type="PANTHER" id="PTHR11727">
    <property type="entry name" value="DIMETHYLADENOSINE TRANSFERASE"/>
    <property type="match status" value="1"/>
</dbReference>
<keyword evidence="5 6" id="KW-0694">RNA-binding</keyword>
<name>A0A1C3L3K3_PLAMA</name>
<evidence type="ECO:0000256" key="1">
    <source>
        <dbReference type="ARBA" id="ARBA00022552"/>
    </source>
</evidence>
<evidence type="ECO:0000313" key="12">
    <source>
        <dbReference type="Proteomes" id="UP000219799"/>
    </source>
</evidence>
<dbReference type="InterPro" id="IPR020596">
    <property type="entry name" value="rRNA_Ade_Mease_Trfase_CS"/>
</dbReference>
<dbReference type="SMART" id="SM00650">
    <property type="entry name" value="rADc"/>
    <property type="match status" value="1"/>
</dbReference>
<dbReference type="EC" id="2.1.1.-" evidence="7"/>
<feature type="signal peptide" evidence="9">
    <location>
        <begin position="1"/>
        <end position="21"/>
    </location>
</feature>
<sequence>MNKWAAKLLLVLLSLKAKISFLREIKSTQLYVDYSKGYKTKTTPLYNYLRQVADGIKQNVKCKKALYRRERKILKRFNRINQFKRGATTPSTIASCQKSSDEENSSYNENNSEESNDDGNNGSHIEDRTKNILISRSFQGIKVYPIRQPGEENPLRTKIPAMEFKPKRSLGQNYLKDENIIRKMVSAIELNVNDLNSKSNKMNVQKKKKREKTGRARRPGKFGKNKKIVKGEEHNEGELYKENKHKKGEVETKWNSGKSGSSISTNGSDSYSGNGYGGHDDNYAGGVPKEESLESVQNKGKGIIELGCGLGQISKFLFAKYENMTGVEIDSRAISILSRTMPGFDIIHDDVLQINYKEMSLSKGTKLTVIGNLPFYITSQILFCLLDFYKYIEQAIVTIQYEVGQRIVAKPNDKDYSILSILFSIYTEPHLIFKIPSTAFYPVPKVEAAIMKIIFKKNDFTCNLLYLKQILKYAFQQKRKKLKSSLKTLLNEHNIEQTTLPFSDLRPQQLYPYQFIELTNILFPLSKYPFDPKVQTKVWRKKKHGE</sequence>
<evidence type="ECO:0000313" key="11">
    <source>
        <dbReference type="EMBL" id="SBT81169.1"/>
    </source>
</evidence>
<evidence type="ECO:0000256" key="5">
    <source>
        <dbReference type="ARBA" id="ARBA00022884"/>
    </source>
</evidence>
<dbReference type="Gene3D" id="1.10.8.100">
    <property type="entry name" value="Ribosomal RNA adenine dimethylase-like, domain 2"/>
    <property type="match status" value="1"/>
</dbReference>
<feature type="binding site" evidence="6">
    <location>
        <position position="328"/>
    </location>
    <ligand>
        <name>S-adenosyl-L-methionine</name>
        <dbReference type="ChEBI" id="CHEBI:59789"/>
    </ligand>
</feature>
<dbReference type="InterPro" id="IPR011530">
    <property type="entry name" value="rRNA_adenine_dimethylase"/>
</dbReference>
<feature type="binding site" evidence="6">
    <location>
        <position position="307"/>
    </location>
    <ligand>
        <name>S-adenosyl-L-methionine</name>
        <dbReference type="ChEBI" id="CHEBI:59789"/>
    </ligand>
</feature>
<dbReference type="PROSITE" id="PS51689">
    <property type="entry name" value="SAM_RNA_A_N6_MT"/>
    <property type="match status" value="1"/>
</dbReference>
<evidence type="ECO:0000256" key="2">
    <source>
        <dbReference type="ARBA" id="ARBA00022603"/>
    </source>
</evidence>
<feature type="region of interest" description="Disordered" evidence="8">
    <location>
        <begin position="201"/>
        <end position="287"/>
    </location>
</feature>
<comment type="caution">
    <text evidence="6">Lacks conserved residue(s) required for the propagation of feature annotation.</text>
</comment>
<dbReference type="SUPFAM" id="SSF53335">
    <property type="entry name" value="S-adenosyl-L-methionine-dependent methyltransferases"/>
    <property type="match status" value="1"/>
</dbReference>